<evidence type="ECO:0000313" key="7">
    <source>
        <dbReference type="Proteomes" id="UP000317209"/>
    </source>
</evidence>
<keyword evidence="7" id="KW-1185">Reference proteome</keyword>
<sequence length="305" mass="33641">METRRLEIFVALVDAGGFKQAAASLFITPPALSQQISRLEKDVGVALIDRTMRPIVPTEAGREFYFRCRRVLEAMQHITQLLDDERSHEFGRVRVGIVPAMMYSTPAKAVRRFIRAHPAANVQVRSIATSLLIDELEQGSIDVAVLLTQPDVKDLSSTTLFSEEYLACLPVDHALADQEEISFAELRSERILQGPRVANPAGYDAVVAACMRAGFSPRTLEVMGSYMDHAAMVSAGMGVGFIPESLSDIHPHDVVYRRLVNPSVGLTASISWFERRLDSVGRAFVRHCITELSDLEGLTPTEGES</sequence>
<dbReference type="FunFam" id="1.10.10.10:FF:000001">
    <property type="entry name" value="LysR family transcriptional regulator"/>
    <property type="match status" value="1"/>
</dbReference>
<gene>
    <name evidence="6" type="ORF">FB560_3213</name>
</gene>
<dbReference type="Pfam" id="PF00126">
    <property type="entry name" value="HTH_1"/>
    <property type="match status" value="1"/>
</dbReference>
<name>A0A543BA65_9MICO</name>
<reference evidence="6 7" key="1">
    <citation type="submission" date="2019-06" db="EMBL/GenBank/DDBJ databases">
        <title>Sequencing the genomes of 1000 actinobacteria strains.</title>
        <authorList>
            <person name="Klenk H.-P."/>
        </authorList>
    </citation>
    <scope>NUCLEOTIDE SEQUENCE [LARGE SCALE GENOMIC DNA]</scope>
    <source>
        <strain evidence="6 7">DSM 20169</strain>
    </source>
</reference>
<dbReference type="AlphaFoldDB" id="A0A543BA65"/>
<dbReference type="GO" id="GO:0032993">
    <property type="term" value="C:protein-DNA complex"/>
    <property type="evidence" value="ECO:0007669"/>
    <property type="project" value="TreeGrafter"/>
</dbReference>
<keyword evidence="4" id="KW-0804">Transcription</keyword>
<dbReference type="PANTHER" id="PTHR30346">
    <property type="entry name" value="TRANSCRIPTIONAL DUAL REGULATOR HCAR-RELATED"/>
    <property type="match status" value="1"/>
</dbReference>
<dbReference type="PRINTS" id="PR00039">
    <property type="entry name" value="HTHLYSR"/>
</dbReference>
<evidence type="ECO:0000259" key="5">
    <source>
        <dbReference type="PROSITE" id="PS50931"/>
    </source>
</evidence>
<organism evidence="6 7">
    <name type="scientific">Microbacterium saperdae</name>
    <dbReference type="NCBI Taxonomy" id="69368"/>
    <lineage>
        <taxon>Bacteria</taxon>
        <taxon>Bacillati</taxon>
        <taxon>Actinomycetota</taxon>
        <taxon>Actinomycetes</taxon>
        <taxon>Micrococcales</taxon>
        <taxon>Microbacteriaceae</taxon>
        <taxon>Microbacterium</taxon>
    </lineage>
</organism>
<dbReference type="GO" id="GO:0003700">
    <property type="term" value="F:DNA-binding transcription factor activity"/>
    <property type="evidence" value="ECO:0007669"/>
    <property type="project" value="InterPro"/>
</dbReference>
<comment type="caution">
    <text evidence="6">The sequence shown here is derived from an EMBL/GenBank/DDBJ whole genome shotgun (WGS) entry which is preliminary data.</text>
</comment>
<keyword evidence="2" id="KW-0805">Transcription regulation</keyword>
<evidence type="ECO:0000256" key="3">
    <source>
        <dbReference type="ARBA" id="ARBA00023125"/>
    </source>
</evidence>
<dbReference type="EMBL" id="VFOX01000002">
    <property type="protein sequence ID" value="TQL81737.1"/>
    <property type="molecule type" value="Genomic_DNA"/>
</dbReference>
<dbReference type="SUPFAM" id="SSF53850">
    <property type="entry name" value="Periplasmic binding protein-like II"/>
    <property type="match status" value="1"/>
</dbReference>
<evidence type="ECO:0000256" key="1">
    <source>
        <dbReference type="ARBA" id="ARBA00009437"/>
    </source>
</evidence>
<dbReference type="PROSITE" id="PS50931">
    <property type="entry name" value="HTH_LYSR"/>
    <property type="match status" value="1"/>
</dbReference>
<dbReference type="InterPro" id="IPR036390">
    <property type="entry name" value="WH_DNA-bd_sf"/>
</dbReference>
<dbReference type="OrthoDB" id="3636008at2"/>
<evidence type="ECO:0000256" key="4">
    <source>
        <dbReference type="ARBA" id="ARBA00023163"/>
    </source>
</evidence>
<dbReference type="SUPFAM" id="SSF46785">
    <property type="entry name" value="Winged helix' DNA-binding domain"/>
    <property type="match status" value="1"/>
</dbReference>
<dbReference type="Pfam" id="PF03466">
    <property type="entry name" value="LysR_substrate"/>
    <property type="match status" value="1"/>
</dbReference>
<protein>
    <submittedName>
        <fullName evidence="6">LysR family transcriptional regulator</fullName>
    </submittedName>
</protein>
<dbReference type="InterPro" id="IPR000847">
    <property type="entry name" value="LysR_HTH_N"/>
</dbReference>
<proteinExistence type="inferred from homology"/>
<dbReference type="InterPro" id="IPR005119">
    <property type="entry name" value="LysR_subst-bd"/>
</dbReference>
<dbReference type="GO" id="GO:0003677">
    <property type="term" value="F:DNA binding"/>
    <property type="evidence" value="ECO:0007669"/>
    <property type="project" value="UniProtKB-KW"/>
</dbReference>
<evidence type="ECO:0000256" key="2">
    <source>
        <dbReference type="ARBA" id="ARBA00023015"/>
    </source>
</evidence>
<keyword evidence="3" id="KW-0238">DNA-binding</keyword>
<dbReference type="CDD" id="cd08414">
    <property type="entry name" value="PBP2_LTTR_aromatics_like"/>
    <property type="match status" value="1"/>
</dbReference>
<evidence type="ECO:0000313" key="6">
    <source>
        <dbReference type="EMBL" id="TQL81737.1"/>
    </source>
</evidence>
<dbReference type="Proteomes" id="UP000317209">
    <property type="component" value="Unassembled WGS sequence"/>
</dbReference>
<comment type="similarity">
    <text evidence="1">Belongs to the LysR transcriptional regulatory family.</text>
</comment>
<accession>A0A543BA65</accession>
<dbReference type="PANTHER" id="PTHR30346:SF17">
    <property type="entry name" value="LYSR FAMILY TRANSCRIPTIONAL REGULATOR"/>
    <property type="match status" value="1"/>
</dbReference>
<dbReference type="InterPro" id="IPR036388">
    <property type="entry name" value="WH-like_DNA-bd_sf"/>
</dbReference>
<dbReference type="RefSeq" id="WP_141873499.1">
    <property type="nucleotide sequence ID" value="NZ_VFOX01000002.1"/>
</dbReference>
<dbReference type="Gene3D" id="3.40.190.10">
    <property type="entry name" value="Periplasmic binding protein-like II"/>
    <property type="match status" value="2"/>
</dbReference>
<feature type="domain" description="HTH lysR-type" evidence="5">
    <location>
        <begin position="1"/>
        <end position="58"/>
    </location>
</feature>
<dbReference type="Gene3D" id="1.10.10.10">
    <property type="entry name" value="Winged helix-like DNA-binding domain superfamily/Winged helix DNA-binding domain"/>
    <property type="match status" value="1"/>
</dbReference>